<dbReference type="RefSeq" id="WP_097132510.1">
    <property type="nucleotide sequence ID" value="NZ_OCMT01000003.1"/>
</dbReference>
<proteinExistence type="predicted"/>
<accession>A0A286A784</accession>
<evidence type="ECO:0000313" key="2">
    <source>
        <dbReference type="Proteomes" id="UP000219281"/>
    </source>
</evidence>
<protein>
    <recommendedName>
        <fullName evidence="3">DUF4262 domain-containing protein</fullName>
    </recommendedName>
</protein>
<keyword evidence="2" id="KW-1185">Reference proteome</keyword>
<name>A0A286A784_9SPHI</name>
<evidence type="ECO:0008006" key="3">
    <source>
        <dbReference type="Google" id="ProtNLM"/>
    </source>
</evidence>
<dbReference type="AlphaFoldDB" id="A0A286A784"/>
<gene>
    <name evidence="1" type="ORF">SAMN06297358_2667</name>
</gene>
<organism evidence="1 2">
    <name type="scientific">Pedobacter xixiisoli</name>
    <dbReference type="NCBI Taxonomy" id="1476464"/>
    <lineage>
        <taxon>Bacteria</taxon>
        <taxon>Pseudomonadati</taxon>
        <taxon>Bacteroidota</taxon>
        <taxon>Sphingobacteriia</taxon>
        <taxon>Sphingobacteriales</taxon>
        <taxon>Sphingobacteriaceae</taxon>
        <taxon>Pedobacter</taxon>
    </lineage>
</organism>
<reference evidence="2" key="1">
    <citation type="submission" date="2017-09" db="EMBL/GenBank/DDBJ databases">
        <authorList>
            <person name="Varghese N."/>
            <person name="Submissions S."/>
        </authorList>
    </citation>
    <scope>NUCLEOTIDE SEQUENCE [LARGE SCALE GENOMIC DNA]</scope>
    <source>
        <strain evidence="2">CGMCC 1.12803</strain>
    </source>
</reference>
<dbReference type="InterPro" id="IPR025358">
    <property type="entry name" value="DUF4262"/>
</dbReference>
<dbReference type="Pfam" id="PF14081">
    <property type="entry name" value="DUF4262"/>
    <property type="match status" value="1"/>
</dbReference>
<dbReference type="Proteomes" id="UP000219281">
    <property type="component" value="Unassembled WGS sequence"/>
</dbReference>
<evidence type="ECO:0000313" key="1">
    <source>
        <dbReference type="EMBL" id="SOD17747.1"/>
    </source>
</evidence>
<sequence length="241" mass="27600">MEKEALLKIIRNNIQGHGYHLNIVSSPTEPRYAYSIGFHEKFGFELIFAGGLYYLEQDLFTIFDNIKSQIEGSITELGSANFETDLGTFSLQNVDTSWSKIMGLGAFDYYQNKDIVFFQVLPDEEHHTLEIPDMSIVRSHDTAPIWKWLDKEWDLPVPIGATVATNIEVLFGDAVTELMRWEEDEWEMFSIPGPDVEEEATRIVSIATLISIDPTLNSTITIEVGKGLWREDRDSEWQNWG</sequence>
<dbReference type="OrthoDB" id="748646at2"/>
<dbReference type="EMBL" id="OCMT01000003">
    <property type="protein sequence ID" value="SOD17747.1"/>
    <property type="molecule type" value="Genomic_DNA"/>
</dbReference>